<keyword evidence="1" id="KW-0378">Hydrolase</keyword>
<dbReference type="RefSeq" id="WP_117397830.1">
    <property type="nucleotide sequence ID" value="NZ_QVNQ01000001.1"/>
</dbReference>
<proteinExistence type="predicted"/>
<dbReference type="SUPFAM" id="SSF52317">
    <property type="entry name" value="Class I glutamine amidotransferase-like"/>
    <property type="match status" value="1"/>
</dbReference>
<dbReference type="Gene3D" id="3.40.50.880">
    <property type="match status" value="1"/>
</dbReference>
<evidence type="ECO:0000313" key="1">
    <source>
        <dbReference type="EMBL" id="RFS87382.1"/>
    </source>
</evidence>
<dbReference type="GO" id="GO:0006598">
    <property type="term" value="P:polyamine catabolic process"/>
    <property type="evidence" value="ECO:0007669"/>
    <property type="project" value="TreeGrafter"/>
</dbReference>
<dbReference type="Proteomes" id="UP000262882">
    <property type="component" value="Unassembled WGS sequence"/>
</dbReference>
<evidence type="ECO:0000313" key="2">
    <source>
        <dbReference type="Proteomes" id="UP000262882"/>
    </source>
</evidence>
<dbReference type="AlphaFoldDB" id="A0A372GQE2"/>
<dbReference type="InterPro" id="IPR011697">
    <property type="entry name" value="Peptidase_C26"/>
</dbReference>
<keyword evidence="2" id="KW-1185">Reference proteome</keyword>
<reference evidence="1 2" key="1">
    <citation type="submission" date="2018-08" db="EMBL/GenBank/DDBJ databases">
        <title>Actinomadura spongicola sp. nov., isolated from marine sponge Leucetta chagosensis.</title>
        <authorList>
            <person name="Li L."/>
            <person name="Lin H.W."/>
        </authorList>
    </citation>
    <scope>NUCLEOTIDE SEQUENCE [LARGE SCALE GENOMIC DNA]</scope>
    <source>
        <strain evidence="1 2">LHW52907</strain>
    </source>
</reference>
<gene>
    <name evidence="1" type="ORF">D0T12_03910</name>
</gene>
<dbReference type="PANTHER" id="PTHR43235">
    <property type="entry name" value="GLUTAMINE AMIDOTRANSFERASE PB2B2.05-RELATED"/>
    <property type="match status" value="1"/>
</dbReference>
<organism evidence="1 2">
    <name type="scientific">Actinomadura spongiicola</name>
    <dbReference type="NCBI Taxonomy" id="2303421"/>
    <lineage>
        <taxon>Bacteria</taxon>
        <taxon>Bacillati</taxon>
        <taxon>Actinomycetota</taxon>
        <taxon>Actinomycetes</taxon>
        <taxon>Streptosporangiales</taxon>
        <taxon>Thermomonosporaceae</taxon>
        <taxon>Actinomadura</taxon>
    </lineage>
</organism>
<accession>A0A372GQE2</accession>
<dbReference type="InterPro" id="IPR044668">
    <property type="entry name" value="PuuD-like"/>
</dbReference>
<dbReference type="PROSITE" id="PS51273">
    <property type="entry name" value="GATASE_TYPE_1"/>
    <property type="match status" value="1"/>
</dbReference>
<comment type="caution">
    <text evidence="1">The sequence shown here is derived from an EMBL/GenBank/DDBJ whole genome shotgun (WGS) entry which is preliminary data.</text>
</comment>
<sequence length="252" mass="27431">MTAPLVGVTGRRGNGRLSLGRDGRFANVQFDNHAVDFAWSIAAAGGIPVHLPFEAPAREVVRRLDAVVIAGGQDVDPRRWRGDDHVDPSLATDPRENLSAYDHERDEYEIELVRAALDAGIRLLGVCRGHQILNVALGGTLIPDLPPGDVRHDSPLFAPHGGTPDHEVAFEPGTLAHRLYGPRAVRNSWHHQAIDRCGVGLVVTGRTRDGVIESVEMPMRPVLGVQWHPEWQAGGDPVFAWLTSKNGSADEF</sequence>
<protein>
    <submittedName>
        <fullName evidence="1">Gamma-glutamyl-gamma-aminobutyrate hydrolase family protein</fullName>
    </submittedName>
</protein>
<dbReference type="CDD" id="cd01745">
    <property type="entry name" value="GATase1_2"/>
    <property type="match status" value="1"/>
</dbReference>
<dbReference type="PANTHER" id="PTHR43235:SF1">
    <property type="entry name" value="GLUTAMINE AMIDOTRANSFERASE PB2B2.05-RELATED"/>
    <property type="match status" value="1"/>
</dbReference>
<dbReference type="EMBL" id="QVNQ01000001">
    <property type="protein sequence ID" value="RFS87382.1"/>
    <property type="molecule type" value="Genomic_DNA"/>
</dbReference>
<dbReference type="OrthoDB" id="9813383at2"/>
<name>A0A372GQE2_9ACTN</name>
<dbReference type="GO" id="GO:0005829">
    <property type="term" value="C:cytosol"/>
    <property type="evidence" value="ECO:0007669"/>
    <property type="project" value="TreeGrafter"/>
</dbReference>
<dbReference type="GO" id="GO:0033969">
    <property type="term" value="F:gamma-glutamyl-gamma-aminobutyrate hydrolase activity"/>
    <property type="evidence" value="ECO:0007669"/>
    <property type="project" value="TreeGrafter"/>
</dbReference>
<dbReference type="InterPro" id="IPR029062">
    <property type="entry name" value="Class_I_gatase-like"/>
</dbReference>
<dbReference type="Pfam" id="PF07722">
    <property type="entry name" value="Peptidase_C26"/>
    <property type="match status" value="1"/>
</dbReference>